<dbReference type="PRINTS" id="PR00455">
    <property type="entry name" value="HTHTETR"/>
</dbReference>
<dbReference type="PANTHER" id="PTHR30055">
    <property type="entry name" value="HTH-TYPE TRANSCRIPTIONAL REGULATOR RUTR"/>
    <property type="match status" value="1"/>
</dbReference>
<dbReference type="InterPro" id="IPR001647">
    <property type="entry name" value="HTH_TetR"/>
</dbReference>
<dbReference type="InterPro" id="IPR036271">
    <property type="entry name" value="Tet_transcr_reg_TetR-rel_C_sf"/>
</dbReference>
<dbReference type="SUPFAM" id="SSF46689">
    <property type="entry name" value="Homeodomain-like"/>
    <property type="match status" value="1"/>
</dbReference>
<evidence type="ECO:0000256" key="5">
    <source>
        <dbReference type="SAM" id="MobiDB-lite"/>
    </source>
</evidence>
<name>A0ABN6XUU1_9MICO</name>
<keyword evidence="3" id="KW-0804">Transcription</keyword>
<dbReference type="SUPFAM" id="SSF48498">
    <property type="entry name" value="Tetracyclin repressor-like, C-terminal domain"/>
    <property type="match status" value="1"/>
</dbReference>
<evidence type="ECO:0000256" key="1">
    <source>
        <dbReference type="ARBA" id="ARBA00023015"/>
    </source>
</evidence>
<gene>
    <name evidence="7" type="ORF">GCM10025867_09570</name>
</gene>
<accession>A0ABN6XUU1</accession>
<keyword evidence="2 4" id="KW-0238">DNA-binding</keyword>
<evidence type="ECO:0000256" key="3">
    <source>
        <dbReference type="ARBA" id="ARBA00023163"/>
    </source>
</evidence>
<feature type="domain" description="HTH tetR-type" evidence="6">
    <location>
        <begin position="42"/>
        <end position="102"/>
    </location>
</feature>
<dbReference type="Gene3D" id="1.10.10.60">
    <property type="entry name" value="Homeodomain-like"/>
    <property type="match status" value="1"/>
</dbReference>
<dbReference type="Pfam" id="PF00440">
    <property type="entry name" value="TetR_N"/>
    <property type="match status" value="1"/>
</dbReference>
<evidence type="ECO:0000313" key="7">
    <source>
        <dbReference type="EMBL" id="BDZ48716.1"/>
    </source>
</evidence>
<dbReference type="Gene3D" id="1.10.357.10">
    <property type="entry name" value="Tetracycline Repressor, domain 2"/>
    <property type="match status" value="1"/>
</dbReference>
<dbReference type="PROSITE" id="PS01081">
    <property type="entry name" value="HTH_TETR_1"/>
    <property type="match status" value="1"/>
</dbReference>
<reference evidence="8" key="1">
    <citation type="journal article" date="2019" name="Int. J. Syst. Evol. Microbiol.">
        <title>The Global Catalogue of Microorganisms (GCM) 10K type strain sequencing project: providing services to taxonomists for standard genome sequencing and annotation.</title>
        <authorList>
            <consortium name="The Broad Institute Genomics Platform"/>
            <consortium name="The Broad Institute Genome Sequencing Center for Infectious Disease"/>
            <person name="Wu L."/>
            <person name="Ma J."/>
        </authorList>
    </citation>
    <scope>NUCLEOTIDE SEQUENCE [LARGE SCALE GENOMIC DNA]</scope>
    <source>
        <strain evidence="8">NBRC 108728</strain>
    </source>
</reference>
<evidence type="ECO:0000259" key="6">
    <source>
        <dbReference type="PROSITE" id="PS50977"/>
    </source>
</evidence>
<dbReference type="PANTHER" id="PTHR30055:SF148">
    <property type="entry name" value="TETR-FAMILY TRANSCRIPTIONAL REGULATOR"/>
    <property type="match status" value="1"/>
</dbReference>
<evidence type="ECO:0000313" key="8">
    <source>
        <dbReference type="Proteomes" id="UP001321486"/>
    </source>
</evidence>
<feature type="DNA-binding region" description="H-T-H motif" evidence="4">
    <location>
        <begin position="65"/>
        <end position="84"/>
    </location>
</feature>
<evidence type="ECO:0000256" key="4">
    <source>
        <dbReference type="PROSITE-ProRule" id="PRU00335"/>
    </source>
</evidence>
<proteinExistence type="predicted"/>
<dbReference type="InterPro" id="IPR009057">
    <property type="entry name" value="Homeodomain-like_sf"/>
</dbReference>
<dbReference type="InterPro" id="IPR011075">
    <property type="entry name" value="TetR_C"/>
</dbReference>
<protein>
    <submittedName>
        <fullName evidence="7">Transcriptional regulator, TetR family protein</fullName>
    </submittedName>
</protein>
<dbReference type="Pfam" id="PF16859">
    <property type="entry name" value="TetR_C_11"/>
    <property type="match status" value="1"/>
</dbReference>
<keyword evidence="1" id="KW-0805">Transcription regulation</keyword>
<organism evidence="7 8">
    <name type="scientific">Frondihabitans sucicola</name>
    <dbReference type="NCBI Taxonomy" id="1268041"/>
    <lineage>
        <taxon>Bacteria</taxon>
        <taxon>Bacillati</taxon>
        <taxon>Actinomycetota</taxon>
        <taxon>Actinomycetes</taxon>
        <taxon>Micrococcales</taxon>
        <taxon>Microbacteriaceae</taxon>
        <taxon>Frondihabitans</taxon>
    </lineage>
</organism>
<evidence type="ECO:0000256" key="2">
    <source>
        <dbReference type="ARBA" id="ARBA00023125"/>
    </source>
</evidence>
<dbReference type="Proteomes" id="UP001321486">
    <property type="component" value="Chromosome"/>
</dbReference>
<feature type="region of interest" description="Disordered" evidence="5">
    <location>
        <begin position="15"/>
        <end position="43"/>
    </location>
</feature>
<keyword evidence="8" id="KW-1185">Reference proteome</keyword>
<dbReference type="InterPro" id="IPR050109">
    <property type="entry name" value="HTH-type_TetR-like_transc_reg"/>
</dbReference>
<dbReference type="PROSITE" id="PS50977">
    <property type="entry name" value="HTH_TETR_2"/>
    <property type="match status" value="1"/>
</dbReference>
<dbReference type="InterPro" id="IPR023772">
    <property type="entry name" value="DNA-bd_HTH_TetR-type_CS"/>
</dbReference>
<sequence>MECVKLRGTMQHGRILSVPGGDMDPVRRGGAGDGKRPGGRSARVSASVQSAVLEMLVTVGYTRLSMDAVAERAGVHRATLYRRFPNKAAMIASTLSQLTDEVIPIPDTGSLESDLSLLVVAVLENLRGVGGGIIRAFVGEASREPEVEAAGRALWEYRLGLAAAVVRRGSARGELPDDTDPDAFVEELVAPIFFRALITGKEVDADYARARVLRQIDLARSAS</sequence>
<dbReference type="EMBL" id="AP027732">
    <property type="protein sequence ID" value="BDZ48716.1"/>
    <property type="molecule type" value="Genomic_DNA"/>
</dbReference>